<reference evidence="3" key="2">
    <citation type="submission" date="2025-08" db="UniProtKB">
        <authorList>
            <consortium name="RefSeq"/>
        </authorList>
    </citation>
    <scope>IDENTIFICATION</scope>
    <source>
        <tissue evidence="3">Leaf</tissue>
    </source>
</reference>
<dbReference type="InterPro" id="IPR026960">
    <property type="entry name" value="RVT-Znf"/>
</dbReference>
<name>A0A1S3Y359_TOBAC</name>
<dbReference type="Pfam" id="PF00078">
    <property type="entry name" value="RVT_1"/>
    <property type="match status" value="1"/>
</dbReference>
<protein>
    <submittedName>
        <fullName evidence="3">Uncharacterized protein LOC107771713</fullName>
    </submittedName>
</protein>
<dbReference type="PROSITE" id="PS50878">
    <property type="entry name" value="RT_POL"/>
    <property type="match status" value="1"/>
</dbReference>
<organism evidence="2 3">
    <name type="scientific">Nicotiana tabacum</name>
    <name type="common">Common tobacco</name>
    <dbReference type="NCBI Taxonomy" id="4097"/>
    <lineage>
        <taxon>Eukaryota</taxon>
        <taxon>Viridiplantae</taxon>
        <taxon>Streptophyta</taxon>
        <taxon>Embryophyta</taxon>
        <taxon>Tracheophyta</taxon>
        <taxon>Spermatophyta</taxon>
        <taxon>Magnoliopsida</taxon>
        <taxon>eudicotyledons</taxon>
        <taxon>Gunneridae</taxon>
        <taxon>Pentapetalae</taxon>
        <taxon>asterids</taxon>
        <taxon>lamiids</taxon>
        <taxon>Solanales</taxon>
        <taxon>Solanaceae</taxon>
        <taxon>Nicotianoideae</taxon>
        <taxon>Nicotianeae</taxon>
        <taxon>Nicotiana</taxon>
    </lineage>
</organism>
<dbReference type="OrthoDB" id="1303937at2759"/>
<evidence type="ECO:0000313" key="3">
    <source>
        <dbReference type="RefSeq" id="XP_016446643.1"/>
    </source>
</evidence>
<dbReference type="PANTHER" id="PTHR33116:SF66">
    <property type="entry name" value="REVERSE TRANSCRIPTASE ZINC-BINDING DOMAIN-CONTAINING PROTEIN"/>
    <property type="match status" value="1"/>
</dbReference>
<accession>A0A1S3Y359</accession>
<reference evidence="2" key="1">
    <citation type="journal article" date="2014" name="Nat. Commun.">
        <title>The tobacco genome sequence and its comparison with those of tomato and potato.</title>
        <authorList>
            <person name="Sierro N."/>
            <person name="Battey J.N."/>
            <person name="Ouadi S."/>
            <person name="Bakaher N."/>
            <person name="Bovet L."/>
            <person name="Willig A."/>
            <person name="Goepfert S."/>
            <person name="Peitsch M.C."/>
            <person name="Ivanov N.V."/>
        </authorList>
    </citation>
    <scope>NUCLEOTIDE SEQUENCE [LARGE SCALE GENOMIC DNA]</scope>
</reference>
<dbReference type="Pfam" id="PF13966">
    <property type="entry name" value="zf-RVT"/>
    <property type="match status" value="1"/>
</dbReference>
<sequence>MECVQRVNYTVMINGEPSEPFNSTKSLRQGDPMSPFLFAITIEYLNRKLNELKEDRSFQFHPKCAKLGITHLIFADDLLLFAKGNLTSIIALHKCFSQFSEASGLQANLGRIQLVKYVLFGIQAYWAQLFLILAKVLKTIDVYCRSYVWSGSNTITRKALVAWDRVCTPKSVGGLNLINIKLWNQAAQIKTCWDIAHKQDKMWIRWIHAYYVKGNLLKEMTIPSQASWITRKILEAKEHLDLIPHVTTTRSMINSIYKQPLPTMMAEPWKYLMFKNDARPKVIFTIWLQLQGRLATTNQLVNWGLAVDPTCTLCQNKLETRNRLFAECEFTKAMWRKMQQWLQIKGIPVQTWDQHTEWAIYKAKGKS</sequence>
<evidence type="ECO:0000259" key="1">
    <source>
        <dbReference type="PROSITE" id="PS50878"/>
    </source>
</evidence>
<dbReference type="Proteomes" id="UP000790787">
    <property type="component" value="Chromosome 7"/>
</dbReference>
<dbReference type="AlphaFoldDB" id="A0A1S3Y359"/>
<dbReference type="PANTHER" id="PTHR33116">
    <property type="entry name" value="REVERSE TRANSCRIPTASE ZINC-BINDING DOMAIN-CONTAINING PROTEIN-RELATED-RELATED"/>
    <property type="match status" value="1"/>
</dbReference>
<keyword evidence="2" id="KW-1185">Reference proteome</keyword>
<dbReference type="GeneID" id="107771713"/>
<dbReference type="STRING" id="4097.A0A1S3Y359"/>
<proteinExistence type="predicted"/>
<dbReference type="RefSeq" id="XP_016446643.1">
    <property type="nucleotide sequence ID" value="XM_016591157.1"/>
</dbReference>
<feature type="domain" description="Reverse transcriptase" evidence="1">
    <location>
        <begin position="1"/>
        <end position="131"/>
    </location>
</feature>
<gene>
    <name evidence="3" type="primary">LOC107771713</name>
</gene>
<dbReference type="PaxDb" id="4097-A0A1S3Y359"/>
<dbReference type="KEGG" id="nta:107771713"/>
<dbReference type="InterPro" id="IPR000477">
    <property type="entry name" value="RT_dom"/>
</dbReference>
<evidence type="ECO:0000313" key="2">
    <source>
        <dbReference type="Proteomes" id="UP000790787"/>
    </source>
</evidence>